<proteinExistence type="predicted"/>
<name>A0A1C7P8U7_9BACT</name>
<organism evidence="2 3">
    <name type="scientific">Akkermansia glycaniphila</name>
    <dbReference type="NCBI Taxonomy" id="1679444"/>
    <lineage>
        <taxon>Bacteria</taxon>
        <taxon>Pseudomonadati</taxon>
        <taxon>Verrucomicrobiota</taxon>
        <taxon>Verrucomicrobiia</taxon>
        <taxon>Verrucomicrobiales</taxon>
        <taxon>Akkermansiaceae</taxon>
        <taxon>Akkermansia</taxon>
    </lineage>
</organism>
<reference evidence="3" key="1">
    <citation type="submission" date="2016-09" db="EMBL/GenBank/DDBJ databases">
        <authorList>
            <person name="Koehorst J."/>
        </authorList>
    </citation>
    <scope>NUCLEOTIDE SEQUENCE [LARGE SCALE GENOMIC DNA]</scope>
</reference>
<evidence type="ECO:0000313" key="3">
    <source>
        <dbReference type="Proteomes" id="UP000176204"/>
    </source>
</evidence>
<dbReference type="GO" id="GO:0016747">
    <property type="term" value="F:acyltransferase activity, transferring groups other than amino-acyl groups"/>
    <property type="evidence" value="ECO:0007669"/>
    <property type="project" value="InterPro"/>
</dbReference>
<dbReference type="KEGG" id="agl:PYTT_1828"/>
<accession>A0A1C7P8U7</accession>
<keyword evidence="3" id="KW-1185">Reference proteome</keyword>
<gene>
    <name evidence="2" type="ORF">PYTT_1828</name>
</gene>
<keyword evidence="2" id="KW-0808">Transferase</keyword>
<evidence type="ECO:0000259" key="1">
    <source>
        <dbReference type="PROSITE" id="PS51186"/>
    </source>
</evidence>
<keyword evidence="2" id="KW-0012">Acyltransferase</keyword>
<dbReference type="PATRIC" id="fig|1679444.3.peg.1795"/>
<dbReference type="RefSeq" id="WP_067777794.1">
    <property type="nucleotide sequence ID" value="NZ_LIGX01000041.1"/>
</dbReference>
<protein>
    <submittedName>
        <fullName evidence="2">Acyl-coa n-acyltransferase</fullName>
    </submittedName>
</protein>
<feature type="domain" description="N-acetyltransferase" evidence="1">
    <location>
        <begin position="26"/>
        <end position="160"/>
    </location>
</feature>
<dbReference type="CDD" id="cd04301">
    <property type="entry name" value="NAT_SF"/>
    <property type="match status" value="1"/>
</dbReference>
<dbReference type="InterPro" id="IPR016181">
    <property type="entry name" value="Acyl_CoA_acyltransferase"/>
</dbReference>
<dbReference type="STRING" id="1679444.PYTT_1828"/>
<dbReference type="InterPro" id="IPR000182">
    <property type="entry name" value="GNAT_dom"/>
</dbReference>
<dbReference type="Gene3D" id="3.40.630.30">
    <property type="match status" value="1"/>
</dbReference>
<dbReference type="AlphaFoldDB" id="A0A1C7P8U7"/>
<dbReference type="EMBL" id="LT629973">
    <property type="protein sequence ID" value="SEH93284.1"/>
    <property type="molecule type" value="Genomic_DNA"/>
</dbReference>
<dbReference type="PROSITE" id="PS51186">
    <property type="entry name" value="GNAT"/>
    <property type="match status" value="1"/>
</dbReference>
<evidence type="ECO:0000313" key="2">
    <source>
        <dbReference type="EMBL" id="SEH93284.1"/>
    </source>
</evidence>
<dbReference type="OrthoDB" id="4016818at2"/>
<dbReference type="SUPFAM" id="SSF55729">
    <property type="entry name" value="Acyl-CoA N-acyltransferases (Nat)"/>
    <property type="match status" value="1"/>
</dbReference>
<sequence length="160" mass="17413">MIDMLVRLYDLPDVSDLRSHLKEDGILIRRAAPYERHLVADWIGAHFSPKWVSEFKIAMSRQPAACIIATRDKTVLGFACYDVTAKGFLGPMGVGADTRQHGLGKALLVTALENLYAQGYAYAVIGGVGPQEFYAKCVGATPIEGSTPGIYTDILPEPSR</sequence>
<dbReference type="Proteomes" id="UP000176204">
    <property type="component" value="Chromosome I"/>
</dbReference>
<dbReference type="Pfam" id="PF00583">
    <property type="entry name" value="Acetyltransf_1"/>
    <property type="match status" value="1"/>
</dbReference>